<dbReference type="EMBL" id="CYZU01000012">
    <property type="protein sequence ID" value="CUO23786.1"/>
    <property type="molecule type" value="Genomic_DNA"/>
</dbReference>
<evidence type="ECO:0000256" key="1">
    <source>
        <dbReference type="ARBA" id="ARBA00004141"/>
    </source>
</evidence>
<protein>
    <submittedName>
        <fullName evidence="7">Inner membrane protein yrbG</fullName>
    </submittedName>
</protein>
<keyword evidence="3 5" id="KW-1133">Transmembrane helix</keyword>
<name>A0A174DIE8_9FIRM</name>
<dbReference type="InterPro" id="IPR004481">
    <property type="entry name" value="K/Na/Ca-exchanger"/>
</dbReference>
<feature type="transmembrane region" description="Helical" evidence="5">
    <location>
        <begin position="278"/>
        <end position="299"/>
    </location>
</feature>
<evidence type="ECO:0000313" key="8">
    <source>
        <dbReference type="Proteomes" id="UP000095544"/>
    </source>
</evidence>
<sequence>MITYLLLIIGFFLLIKGADFFVDGSSSIAKILRVPSIIIGLTIVAFGTSMPEASVSITAALQGKNDLAVSNVIGSNIFNLLVVLGASAMVRPIQVKWSILKREFPFSIIITLVLLLGLTGFHFSGILENDREYVLTRGVGIFLLVLFIGFLCVAVTDAMYSRRQIEQSGEPVEEYEVLTPLRSVGYIVIGIAGIIIGGNFVVDSATEIALSFGLSQTFIGLSIVALGTSLPELVTSMVAAKKGENDLALGNVVGSNIFNILLILGASASITPITVNAFAVWDTVILIAASFLVYVCAVSRKGLSKLEGLLFLLFYAGFFVYILTR</sequence>
<feature type="domain" description="Sodium/calcium exchanger membrane region" evidence="6">
    <location>
        <begin position="183"/>
        <end position="322"/>
    </location>
</feature>
<evidence type="ECO:0000256" key="4">
    <source>
        <dbReference type="ARBA" id="ARBA00023136"/>
    </source>
</evidence>
<feature type="transmembrane region" description="Helical" evidence="5">
    <location>
        <begin position="247"/>
        <end position="266"/>
    </location>
</feature>
<reference evidence="7 8" key="1">
    <citation type="submission" date="2015-09" db="EMBL/GenBank/DDBJ databases">
        <authorList>
            <consortium name="Pathogen Informatics"/>
        </authorList>
    </citation>
    <scope>NUCLEOTIDE SEQUENCE [LARGE SCALE GENOMIC DNA]</scope>
    <source>
        <strain evidence="7 8">2789STDY5834876</strain>
    </source>
</reference>
<feature type="transmembrane region" description="Helical" evidence="5">
    <location>
        <begin position="306"/>
        <end position="324"/>
    </location>
</feature>
<evidence type="ECO:0000256" key="2">
    <source>
        <dbReference type="ARBA" id="ARBA00022692"/>
    </source>
</evidence>
<feature type="transmembrane region" description="Helical" evidence="5">
    <location>
        <begin position="181"/>
        <end position="202"/>
    </location>
</feature>
<dbReference type="GO" id="GO:0005262">
    <property type="term" value="F:calcium channel activity"/>
    <property type="evidence" value="ECO:0007669"/>
    <property type="project" value="TreeGrafter"/>
</dbReference>
<dbReference type="GO" id="GO:0006874">
    <property type="term" value="P:intracellular calcium ion homeostasis"/>
    <property type="evidence" value="ECO:0007669"/>
    <property type="project" value="TreeGrafter"/>
</dbReference>
<feature type="transmembrane region" description="Helical" evidence="5">
    <location>
        <begin position="73"/>
        <end position="92"/>
    </location>
</feature>
<dbReference type="InterPro" id="IPR044880">
    <property type="entry name" value="NCX_ion-bd_dom_sf"/>
</dbReference>
<keyword evidence="2 5" id="KW-0812">Transmembrane</keyword>
<dbReference type="Gene3D" id="1.20.1420.30">
    <property type="entry name" value="NCX, central ion-binding region"/>
    <property type="match status" value="1"/>
</dbReference>
<feature type="domain" description="Sodium/calcium exchanger membrane region" evidence="6">
    <location>
        <begin position="4"/>
        <end position="154"/>
    </location>
</feature>
<dbReference type="AlphaFoldDB" id="A0A174DIE8"/>
<dbReference type="STRING" id="39482.ERS852491_01641"/>
<dbReference type="Proteomes" id="UP000095544">
    <property type="component" value="Unassembled WGS sequence"/>
</dbReference>
<dbReference type="Pfam" id="PF01699">
    <property type="entry name" value="Na_Ca_ex"/>
    <property type="match status" value="2"/>
</dbReference>
<dbReference type="PANTHER" id="PTHR10846:SF8">
    <property type="entry name" value="INNER MEMBRANE PROTEIN YRBG"/>
    <property type="match status" value="1"/>
</dbReference>
<dbReference type="PANTHER" id="PTHR10846">
    <property type="entry name" value="SODIUM/POTASSIUM/CALCIUM EXCHANGER"/>
    <property type="match status" value="1"/>
</dbReference>
<feature type="transmembrane region" description="Helical" evidence="5">
    <location>
        <begin position="104"/>
        <end position="127"/>
    </location>
</feature>
<organism evidence="7 8">
    <name type="scientific">Faecalicatena contorta</name>
    <dbReference type="NCBI Taxonomy" id="39482"/>
    <lineage>
        <taxon>Bacteria</taxon>
        <taxon>Bacillati</taxon>
        <taxon>Bacillota</taxon>
        <taxon>Clostridia</taxon>
        <taxon>Lachnospirales</taxon>
        <taxon>Lachnospiraceae</taxon>
        <taxon>Faecalicatena</taxon>
    </lineage>
</organism>
<evidence type="ECO:0000259" key="6">
    <source>
        <dbReference type="Pfam" id="PF01699"/>
    </source>
</evidence>
<evidence type="ECO:0000256" key="3">
    <source>
        <dbReference type="ARBA" id="ARBA00022989"/>
    </source>
</evidence>
<keyword evidence="4 5" id="KW-0472">Membrane</keyword>
<dbReference type="GO" id="GO:0005886">
    <property type="term" value="C:plasma membrane"/>
    <property type="evidence" value="ECO:0007669"/>
    <property type="project" value="TreeGrafter"/>
</dbReference>
<evidence type="ECO:0000256" key="5">
    <source>
        <dbReference type="SAM" id="Phobius"/>
    </source>
</evidence>
<dbReference type="GO" id="GO:0008273">
    <property type="term" value="F:calcium, potassium:sodium antiporter activity"/>
    <property type="evidence" value="ECO:0007669"/>
    <property type="project" value="TreeGrafter"/>
</dbReference>
<dbReference type="NCBIfam" id="TIGR00367">
    <property type="entry name" value="calcium/sodium antiporter"/>
    <property type="match status" value="1"/>
</dbReference>
<gene>
    <name evidence="7" type="primary">yrbG</name>
    <name evidence="7" type="ORF">ERS852491_01641</name>
</gene>
<comment type="subcellular location">
    <subcellularLocation>
        <location evidence="1">Membrane</location>
        <topology evidence="1">Multi-pass membrane protein</topology>
    </subcellularLocation>
</comment>
<accession>A0A174DIE8</accession>
<dbReference type="InterPro" id="IPR004837">
    <property type="entry name" value="NaCa_Exmemb"/>
</dbReference>
<proteinExistence type="predicted"/>
<feature type="transmembrane region" description="Helical" evidence="5">
    <location>
        <begin position="208"/>
        <end position="226"/>
    </location>
</feature>
<feature type="transmembrane region" description="Helical" evidence="5">
    <location>
        <begin position="139"/>
        <end position="160"/>
    </location>
</feature>
<feature type="transmembrane region" description="Helical" evidence="5">
    <location>
        <begin position="6"/>
        <end position="22"/>
    </location>
</feature>
<feature type="transmembrane region" description="Helical" evidence="5">
    <location>
        <begin position="34"/>
        <end position="61"/>
    </location>
</feature>
<evidence type="ECO:0000313" key="7">
    <source>
        <dbReference type="EMBL" id="CUO23786.1"/>
    </source>
</evidence>